<protein>
    <submittedName>
        <fullName evidence="2">MarR family transcriptional regulator</fullName>
    </submittedName>
</protein>
<feature type="domain" description="HTH marR-type" evidence="1">
    <location>
        <begin position="27"/>
        <end position="126"/>
    </location>
</feature>
<comment type="caution">
    <text evidence="2">The sequence shown here is derived from an EMBL/GenBank/DDBJ whole genome shotgun (WGS) entry which is preliminary data.</text>
</comment>
<dbReference type="InterPro" id="IPR036388">
    <property type="entry name" value="WH-like_DNA-bd_sf"/>
</dbReference>
<dbReference type="InterPro" id="IPR000835">
    <property type="entry name" value="HTH_MarR-typ"/>
</dbReference>
<gene>
    <name evidence="2" type="ORF">ACCQ41_01880</name>
</gene>
<dbReference type="RefSeq" id="WP_410030741.1">
    <property type="nucleotide sequence ID" value="NZ_JBGMEI010000002.1"/>
</dbReference>
<dbReference type="SUPFAM" id="SSF46785">
    <property type="entry name" value="Winged helix' DNA-binding domain"/>
    <property type="match status" value="1"/>
</dbReference>
<accession>A0ABW9M819</accession>
<dbReference type="SMART" id="SM00347">
    <property type="entry name" value="HTH_MARR"/>
    <property type="match status" value="1"/>
</dbReference>
<evidence type="ECO:0000313" key="3">
    <source>
        <dbReference type="Proteomes" id="UP001637996"/>
    </source>
</evidence>
<dbReference type="Gene3D" id="1.10.10.10">
    <property type="entry name" value="Winged helix-like DNA-binding domain superfamily/Winged helix DNA-binding domain"/>
    <property type="match status" value="1"/>
</dbReference>
<dbReference type="InterPro" id="IPR036390">
    <property type="entry name" value="WH_DNA-bd_sf"/>
</dbReference>
<sequence>MEDYLIEAKQMIFANIFILSNRLQTACEKIQTDITIKQWLMLAIALNMNENRNLSQIGNMMGCSRQNIKKLAKPLEEKGYIKFIKGSKNSLNIVVTDKFFKYSNQMTAKHLETLTLLFEDFTDEEITQLFNLYIKLESGLTRVEEYGEKLNEGN</sequence>
<dbReference type="EMBL" id="JBGMEI010000002">
    <property type="protein sequence ID" value="MFO3665008.1"/>
    <property type="molecule type" value="Genomic_DNA"/>
</dbReference>
<evidence type="ECO:0000313" key="2">
    <source>
        <dbReference type="EMBL" id="MFO3665008.1"/>
    </source>
</evidence>
<keyword evidence="3" id="KW-1185">Reference proteome</keyword>
<dbReference type="Proteomes" id="UP001637996">
    <property type="component" value="Unassembled WGS sequence"/>
</dbReference>
<proteinExistence type="predicted"/>
<name>A0ABW9M819_9FIRM</name>
<organism evidence="2 3">
    <name type="scientific">Anaerococcus martiniensis</name>
    <dbReference type="NCBI Taxonomy" id="3115615"/>
    <lineage>
        <taxon>Bacteria</taxon>
        <taxon>Bacillati</taxon>
        <taxon>Bacillota</taxon>
        <taxon>Tissierellia</taxon>
        <taxon>Tissierellales</taxon>
        <taxon>Peptoniphilaceae</taxon>
        <taxon>Anaerococcus</taxon>
    </lineage>
</organism>
<evidence type="ECO:0000259" key="1">
    <source>
        <dbReference type="SMART" id="SM00347"/>
    </source>
</evidence>
<reference evidence="2 3" key="1">
    <citation type="journal article" date="2025" name="Anaerobe">
        <title>Description of Anaerococcus kampingiae sp. nov., Anaerococcus groningensis sp. nov., Anaerococcus martiniensis sp. nov., and Anaerococcus cruorum sp. nov., isolated from human clinical specimens.</title>
        <authorList>
            <person name="Boiten K.E."/>
            <person name="Meijer J."/>
            <person name="van Wezel E.M."/>
            <person name="Veloo A.C.M."/>
        </authorList>
    </citation>
    <scope>NUCLEOTIDE SEQUENCE [LARGE SCALE GENOMIC DNA]</scope>
    <source>
        <strain evidence="2 3">ENR0831</strain>
    </source>
</reference>